<dbReference type="GO" id="GO:0005524">
    <property type="term" value="F:ATP binding"/>
    <property type="evidence" value="ECO:0007669"/>
    <property type="project" value="UniProtKB-KW"/>
</dbReference>
<keyword evidence="5" id="KW-1185">Reference proteome</keyword>
<dbReference type="InterPro" id="IPR019539">
    <property type="entry name" value="GalKase_N"/>
</dbReference>
<dbReference type="InterPro" id="IPR014721">
    <property type="entry name" value="Ribsml_uS5_D2-typ_fold_subgr"/>
</dbReference>
<keyword evidence="2" id="KW-0067">ATP-binding</keyword>
<dbReference type="Gene3D" id="3.30.230.10">
    <property type="match status" value="1"/>
</dbReference>
<keyword evidence="3" id="KW-1133">Transmembrane helix</keyword>
<dbReference type="Proteomes" id="UP000504606">
    <property type="component" value="Unplaced"/>
</dbReference>
<evidence type="ECO:0000256" key="3">
    <source>
        <dbReference type="SAM" id="Phobius"/>
    </source>
</evidence>
<proteinExistence type="predicted"/>
<dbReference type="KEGG" id="foc:127749301"/>
<dbReference type="AlphaFoldDB" id="A0A9C6TYZ8"/>
<dbReference type="RefSeq" id="XP_052122871.1">
    <property type="nucleotide sequence ID" value="XM_052266911.1"/>
</dbReference>
<organism evidence="5 6">
    <name type="scientific">Frankliniella occidentalis</name>
    <name type="common">Western flower thrips</name>
    <name type="synonym">Euthrips occidentalis</name>
    <dbReference type="NCBI Taxonomy" id="133901"/>
    <lineage>
        <taxon>Eukaryota</taxon>
        <taxon>Metazoa</taxon>
        <taxon>Ecdysozoa</taxon>
        <taxon>Arthropoda</taxon>
        <taxon>Hexapoda</taxon>
        <taxon>Insecta</taxon>
        <taxon>Pterygota</taxon>
        <taxon>Neoptera</taxon>
        <taxon>Paraneoptera</taxon>
        <taxon>Thysanoptera</taxon>
        <taxon>Terebrantia</taxon>
        <taxon>Thripoidea</taxon>
        <taxon>Thripidae</taxon>
        <taxon>Frankliniella</taxon>
    </lineage>
</organism>
<dbReference type="InterPro" id="IPR020568">
    <property type="entry name" value="Ribosomal_Su5_D2-typ_SF"/>
</dbReference>
<evidence type="ECO:0000313" key="5">
    <source>
        <dbReference type="Proteomes" id="UP000504606"/>
    </source>
</evidence>
<reference evidence="6" key="1">
    <citation type="submission" date="2025-08" db="UniProtKB">
        <authorList>
            <consortium name="RefSeq"/>
        </authorList>
    </citation>
    <scope>IDENTIFICATION</scope>
    <source>
        <tissue evidence="6">Whole organism</tissue>
    </source>
</reference>
<evidence type="ECO:0000256" key="1">
    <source>
        <dbReference type="ARBA" id="ARBA00022741"/>
    </source>
</evidence>
<dbReference type="GO" id="GO:0005829">
    <property type="term" value="C:cytosol"/>
    <property type="evidence" value="ECO:0007669"/>
    <property type="project" value="TreeGrafter"/>
</dbReference>
<keyword evidence="3" id="KW-0812">Transmembrane</keyword>
<feature type="domain" description="Galactokinase N-terminal" evidence="4">
    <location>
        <begin position="53"/>
        <end position="89"/>
    </location>
</feature>
<feature type="transmembrane region" description="Helical" evidence="3">
    <location>
        <begin position="106"/>
        <end position="124"/>
    </location>
</feature>
<dbReference type="GO" id="GO:0004335">
    <property type="term" value="F:galactokinase activity"/>
    <property type="evidence" value="ECO:0007669"/>
    <property type="project" value="TreeGrafter"/>
</dbReference>
<dbReference type="GeneID" id="127749301"/>
<dbReference type="InterPro" id="IPR019741">
    <property type="entry name" value="Galactokinase_CS"/>
</dbReference>
<sequence length="134" mass="14829">MGHRICSAKAHLNNDYRCGQKYKRTTKNAFCDHLAMLKHVPSVEELLREGRSLFRERFGGDPEVAGCGPGRVNLIGEHTDYNDGFVLPMVSGREERGMRKRAGADLSLVIALICSQGSALAALWDLKTKSKGRL</sequence>
<evidence type="ECO:0000313" key="6">
    <source>
        <dbReference type="RefSeq" id="XP_052122871.1"/>
    </source>
</evidence>
<dbReference type="SUPFAM" id="SSF54211">
    <property type="entry name" value="Ribosomal protein S5 domain 2-like"/>
    <property type="match status" value="1"/>
</dbReference>
<keyword evidence="1" id="KW-0547">Nucleotide-binding</keyword>
<evidence type="ECO:0000256" key="2">
    <source>
        <dbReference type="ARBA" id="ARBA00022840"/>
    </source>
</evidence>
<dbReference type="OrthoDB" id="275179at2759"/>
<accession>A0A9C6TYZ8</accession>
<protein>
    <submittedName>
        <fullName evidence="6">Galactokinase-like isoform X1</fullName>
    </submittedName>
</protein>
<name>A0A9C6TYZ8_FRAOC</name>
<keyword evidence="3" id="KW-0472">Membrane</keyword>
<dbReference type="PANTHER" id="PTHR10457">
    <property type="entry name" value="MEVALONATE KINASE/GALACTOKINASE"/>
    <property type="match status" value="1"/>
</dbReference>
<dbReference type="PANTHER" id="PTHR10457:SF7">
    <property type="entry name" value="GALACTOKINASE-RELATED"/>
    <property type="match status" value="1"/>
</dbReference>
<dbReference type="PROSITE" id="PS00106">
    <property type="entry name" value="GALACTOKINASE"/>
    <property type="match status" value="1"/>
</dbReference>
<dbReference type="GO" id="GO:0006012">
    <property type="term" value="P:galactose metabolic process"/>
    <property type="evidence" value="ECO:0007669"/>
    <property type="project" value="TreeGrafter"/>
</dbReference>
<dbReference type="Pfam" id="PF10509">
    <property type="entry name" value="GalKase_gal_bdg"/>
    <property type="match status" value="1"/>
</dbReference>
<gene>
    <name evidence="6" type="primary">LOC127749301</name>
</gene>
<evidence type="ECO:0000259" key="4">
    <source>
        <dbReference type="Pfam" id="PF10509"/>
    </source>
</evidence>